<reference evidence="1 2" key="1">
    <citation type="submission" date="2024-08" db="EMBL/GenBank/DDBJ databases">
        <title>Gnathostoma spinigerum genome.</title>
        <authorList>
            <person name="Gonzalez-Bertolin B."/>
            <person name="Monzon S."/>
            <person name="Zaballos A."/>
            <person name="Jimenez P."/>
            <person name="Dekumyoy P."/>
            <person name="Varona S."/>
            <person name="Cuesta I."/>
            <person name="Sumanam S."/>
            <person name="Adisakwattana P."/>
            <person name="Gasser R.B."/>
            <person name="Hernandez-Gonzalez A."/>
            <person name="Young N.D."/>
            <person name="Perteguer M.J."/>
        </authorList>
    </citation>
    <scope>NUCLEOTIDE SEQUENCE [LARGE SCALE GENOMIC DNA]</scope>
    <source>
        <strain evidence="1">AL3</strain>
        <tissue evidence="1">Liver</tissue>
    </source>
</reference>
<protein>
    <submittedName>
        <fullName evidence="1">Uncharacterized protein</fullName>
    </submittedName>
</protein>
<sequence>MQPVIVVKPNEKFRMCTGVKVAISQNLRVNPCYKSPITELFVILEDVMERLSKRFIAYQQTKMDENIRSF</sequence>
<dbReference type="AlphaFoldDB" id="A0ABD6EDS8"/>
<comment type="caution">
    <text evidence="1">The sequence shown here is derived from an EMBL/GenBank/DDBJ whole genome shotgun (WGS) entry which is preliminary data.</text>
</comment>
<evidence type="ECO:0000313" key="1">
    <source>
        <dbReference type="EMBL" id="MFH4977785.1"/>
    </source>
</evidence>
<dbReference type="Proteomes" id="UP001608902">
    <property type="component" value="Unassembled WGS sequence"/>
</dbReference>
<gene>
    <name evidence="1" type="ORF">AB6A40_004494</name>
</gene>
<name>A0ABD6EDS8_9BILA</name>
<evidence type="ECO:0000313" key="2">
    <source>
        <dbReference type="Proteomes" id="UP001608902"/>
    </source>
</evidence>
<organism evidence="1 2">
    <name type="scientific">Gnathostoma spinigerum</name>
    <dbReference type="NCBI Taxonomy" id="75299"/>
    <lineage>
        <taxon>Eukaryota</taxon>
        <taxon>Metazoa</taxon>
        <taxon>Ecdysozoa</taxon>
        <taxon>Nematoda</taxon>
        <taxon>Chromadorea</taxon>
        <taxon>Rhabditida</taxon>
        <taxon>Spirurina</taxon>
        <taxon>Gnathostomatomorpha</taxon>
        <taxon>Gnathostomatoidea</taxon>
        <taxon>Gnathostomatidae</taxon>
        <taxon>Gnathostoma</taxon>
    </lineage>
</organism>
<proteinExistence type="predicted"/>
<keyword evidence="2" id="KW-1185">Reference proteome</keyword>
<dbReference type="EMBL" id="JBGFUD010002610">
    <property type="protein sequence ID" value="MFH4977785.1"/>
    <property type="molecule type" value="Genomic_DNA"/>
</dbReference>
<accession>A0ABD6EDS8</accession>